<feature type="compositionally biased region" description="Basic and acidic residues" evidence="1">
    <location>
        <begin position="106"/>
        <end position="119"/>
    </location>
</feature>
<feature type="region of interest" description="Disordered" evidence="1">
    <location>
        <begin position="1"/>
        <end position="62"/>
    </location>
</feature>
<protein>
    <submittedName>
        <fullName evidence="2">Uncharacterized protein</fullName>
    </submittedName>
</protein>
<evidence type="ECO:0000313" key="3">
    <source>
        <dbReference type="Proteomes" id="UP000193144"/>
    </source>
</evidence>
<proteinExistence type="predicted"/>
<feature type="compositionally biased region" description="Polar residues" evidence="1">
    <location>
        <begin position="33"/>
        <end position="62"/>
    </location>
</feature>
<evidence type="ECO:0000256" key="1">
    <source>
        <dbReference type="SAM" id="MobiDB-lite"/>
    </source>
</evidence>
<keyword evidence="3" id="KW-1185">Reference proteome</keyword>
<gene>
    <name evidence="2" type="ORF">BCR34DRAFT_556204</name>
</gene>
<sequence length="239" mass="26929">MGPPSAEHSAPSLQRGQRNDVPSEEPRFMNPASARNGSTSANSQPRVQRNDNIPSSQINTQNVDAAEGLLLLGSPDRLQRTNTMSNGHRGPRPEEEVRMATPRPSGTHDRLQERVDDVTPPRPNLKRKADSPLSNGAKRQYFKIWDGDREINAELNEIDLRLDYELKPQMELLQARQELVNAAWIDRTGELNSMNREDRELRKAQLEKLTQTFVEEVALINELQALHAHVRPGLDAKIG</sequence>
<name>A0A1Y2A342_9PLEO</name>
<accession>A0A1Y2A342</accession>
<reference evidence="2 3" key="1">
    <citation type="submission" date="2016-07" db="EMBL/GenBank/DDBJ databases">
        <title>Pervasive Adenine N6-methylation of Active Genes in Fungi.</title>
        <authorList>
            <consortium name="DOE Joint Genome Institute"/>
            <person name="Mondo S.J."/>
            <person name="Dannebaum R.O."/>
            <person name="Kuo R.C."/>
            <person name="Labutti K."/>
            <person name="Haridas S."/>
            <person name="Kuo A."/>
            <person name="Salamov A."/>
            <person name="Ahrendt S.R."/>
            <person name="Lipzen A."/>
            <person name="Sullivan W."/>
            <person name="Andreopoulos W.B."/>
            <person name="Clum A."/>
            <person name="Lindquist E."/>
            <person name="Daum C."/>
            <person name="Ramamoorthy G.K."/>
            <person name="Gryganskyi A."/>
            <person name="Culley D."/>
            <person name="Magnuson J.K."/>
            <person name="James T.Y."/>
            <person name="O'Malley M.A."/>
            <person name="Stajich J.E."/>
            <person name="Spatafora J.W."/>
            <person name="Visel A."/>
            <person name="Grigoriev I.V."/>
        </authorList>
    </citation>
    <scope>NUCLEOTIDE SEQUENCE [LARGE SCALE GENOMIC DNA]</scope>
    <source>
        <strain evidence="2 3">CBS 115471</strain>
    </source>
</reference>
<feature type="region of interest" description="Disordered" evidence="1">
    <location>
        <begin position="74"/>
        <end position="133"/>
    </location>
</feature>
<evidence type="ECO:0000313" key="2">
    <source>
        <dbReference type="EMBL" id="ORY16888.1"/>
    </source>
</evidence>
<dbReference type="AlphaFoldDB" id="A0A1Y2A342"/>
<dbReference type="Proteomes" id="UP000193144">
    <property type="component" value="Unassembled WGS sequence"/>
</dbReference>
<comment type="caution">
    <text evidence="2">The sequence shown here is derived from an EMBL/GenBank/DDBJ whole genome shotgun (WGS) entry which is preliminary data.</text>
</comment>
<organism evidence="2 3">
    <name type="scientific">Clohesyomyces aquaticus</name>
    <dbReference type="NCBI Taxonomy" id="1231657"/>
    <lineage>
        <taxon>Eukaryota</taxon>
        <taxon>Fungi</taxon>
        <taxon>Dikarya</taxon>
        <taxon>Ascomycota</taxon>
        <taxon>Pezizomycotina</taxon>
        <taxon>Dothideomycetes</taxon>
        <taxon>Pleosporomycetidae</taxon>
        <taxon>Pleosporales</taxon>
        <taxon>Lindgomycetaceae</taxon>
        <taxon>Clohesyomyces</taxon>
    </lineage>
</organism>
<dbReference type="EMBL" id="MCFA01000015">
    <property type="protein sequence ID" value="ORY16888.1"/>
    <property type="molecule type" value="Genomic_DNA"/>
</dbReference>